<evidence type="ECO:0000313" key="10">
    <source>
        <dbReference type="EMBL" id="SDE69264.1"/>
    </source>
</evidence>
<keyword evidence="11" id="KW-1185">Reference proteome</keyword>
<evidence type="ECO:0000313" key="11">
    <source>
        <dbReference type="Proteomes" id="UP000198922"/>
    </source>
</evidence>
<feature type="domain" description="3-deoxy-D-manno-octulosonic-acid transferase N-terminal" evidence="9">
    <location>
        <begin position="9"/>
        <end position="163"/>
    </location>
</feature>
<evidence type="ECO:0000256" key="6">
    <source>
        <dbReference type="ARBA" id="ARBA00031445"/>
    </source>
</evidence>
<keyword evidence="8" id="KW-1003">Cell membrane</keyword>
<comment type="catalytic activity">
    <reaction evidence="7 8">
        <text>lipid IVA (E. coli) + CMP-3-deoxy-beta-D-manno-octulosonate = alpha-Kdo-(2-&gt;6)-lipid IVA (E. coli) + CMP + H(+)</text>
        <dbReference type="Rhea" id="RHEA:28066"/>
        <dbReference type="ChEBI" id="CHEBI:15378"/>
        <dbReference type="ChEBI" id="CHEBI:58603"/>
        <dbReference type="ChEBI" id="CHEBI:60364"/>
        <dbReference type="ChEBI" id="CHEBI:60377"/>
        <dbReference type="ChEBI" id="CHEBI:85987"/>
        <dbReference type="EC" id="2.4.99.12"/>
    </reaction>
</comment>
<gene>
    <name evidence="10" type="ORF">SAMN04488567_2368</name>
</gene>
<dbReference type="GO" id="GO:0043842">
    <property type="term" value="F:Kdo transferase activity"/>
    <property type="evidence" value="ECO:0007669"/>
    <property type="project" value="UniProtKB-EC"/>
</dbReference>
<dbReference type="RefSeq" id="WP_090112186.1">
    <property type="nucleotide sequence ID" value="NZ_FNAT01000003.1"/>
</dbReference>
<comment type="function">
    <text evidence="1 8">Involved in lipopolysaccharide (LPS) biosynthesis. Catalyzes the transfer of 3-deoxy-D-manno-octulosonate (Kdo) residue(s) from CMP-Kdo to lipid IV(A), the tetraacyldisaccharide-1,4'-bisphosphate precursor of lipid A.</text>
</comment>
<evidence type="ECO:0000256" key="2">
    <source>
        <dbReference type="ARBA" id="ARBA00004713"/>
    </source>
</evidence>
<dbReference type="STRING" id="521013.SAMN04488567_2368"/>
<evidence type="ECO:0000256" key="8">
    <source>
        <dbReference type="RuleBase" id="RU365103"/>
    </source>
</evidence>
<comment type="pathway">
    <text evidence="2 8">Bacterial outer membrane biogenesis; LPS core biosynthesis.</text>
</comment>
<proteinExistence type="inferred from homology"/>
<evidence type="ECO:0000256" key="1">
    <source>
        <dbReference type="ARBA" id="ARBA00003394"/>
    </source>
</evidence>
<evidence type="ECO:0000259" key="9">
    <source>
        <dbReference type="Pfam" id="PF04413"/>
    </source>
</evidence>
<dbReference type="Proteomes" id="UP000198922">
    <property type="component" value="Unassembled WGS sequence"/>
</dbReference>
<sequence length="378" mass="40383">MSPAAGARPAGPLVWVHCPDPARSGAVVALDRRLADEGEPVRLLLTGPRPAGETGRLLHAPAPPDSRLAAQEFLARWQPDMLIWMQGALQPALLAEAARAGLPAVLADAQAETATLSGGGWRPGARRLAFQRFERLLAVDGTAAARLRRLGVEDGRIEITGALDEDHPLPGYHESDRADMAQAIGARPVWLVAGATGREIDAVSAAHRQASRRAHRLLMILAPAEAREAEALAAQLRRAGLQVAERLTGEEPDEATEAYVADGPDELGLWYRLAPMTLMGGTLEGGPCRTPFEPAALGSAVIHGARFDHHRRAYERLAVAGACRRVRNAQELGFAVETLLSPDRAAGLARAAWDVSTEGAEASNRVIDLIRDTLERRG</sequence>
<dbReference type="GO" id="GO:0009245">
    <property type="term" value="P:lipid A biosynthetic process"/>
    <property type="evidence" value="ECO:0007669"/>
    <property type="project" value="TreeGrafter"/>
</dbReference>
<dbReference type="EC" id="2.4.99.12" evidence="3 8"/>
<dbReference type="InterPro" id="IPR038107">
    <property type="entry name" value="Glycos_transf_N_sf"/>
</dbReference>
<name>A0A1G7F037_9RHOB</name>
<evidence type="ECO:0000256" key="7">
    <source>
        <dbReference type="ARBA" id="ARBA00049183"/>
    </source>
</evidence>
<dbReference type="Gene3D" id="3.40.50.2000">
    <property type="entry name" value="Glycogen Phosphorylase B"/>
    <property type="match status" value="1"/>
</dbReference>
<dbReference type="AlphaFoldDB" id="A0A1G7F037"/>
<dbReference type="SUPFAM" id="SSF53756">
    <property type="entry name" value="UDP-Glycosyltransferase/glycogen phosphorylase"/>
    <property type="match status" value="1"/>
</dbReference>
<keyword evidence="8" id="KW-0448">Lipopolysaccharide biosynthesis</keyword>
<dbReference type="PANTHER" id="PTHR42755:SF1">
    <property type="entry name" value="3-DEOXY-D-MANNO-OCTULOSONIC ACID TRANSFERASE, MITOCHONDRIAL-RELATED"/>
    <property type="match status" value="1"/>
</dbReference>
<reference evidence="11" key="1">
    <citation type="submission" date="2016-10" db="EMBL/GenBank/DDBJ databases">
        <authorList>
            <person name="Varghese N."/>
            <person name="Submissions S."/>
        </authorList>
    </citation>
    <scope>NUCLEOTIDE SEQUENCE [LARGE SCALE GENOMIC DNA]</scope>
    <source>
        <strain evidence="11">DSM 21424</strain>
    </source>
</reference>
<evidence type="ECO:0000256" key="5">
    <source>
        <dbReference type="ARBA" id="ARBA00022679"/>
    </source>
</evidence>
<dbReference type="GO" id="GO:0005886">
    <property type="term" value="C:plasma membrane"/>
    <property type="evidence" value="ECO:0007669"/>
    <property type="project" value="UniProtKB-SubCell"/>
</dbReference>
<evidence type="ECO:0000256" key="4">
    <source>
        <dbReference type="ARBA" id="ARBA00019077"/>
    </source>
</evidence>
<protein>
    <recommendedName>
        <fullName evidence="4 8">3-deoxy-D-manno-octulosonic acid transferase</fullName>
        <shortName evidence="8">Kdo transferase</shortName>
        <ecNumber evidence="3 8">2.4.99.12</ecNumber>
    </recommendedName>
    <alternativeName>
        <fullName evidence="6 8">Lipid IV(A) 3-deoxy-D-manno-octulosonic acid transferase</fullName>
    </alternativeName>
</protein>
<comment type="similarity">
    <text evidence="8">Belongs to the glycosyltransferase group 1 family.</text>
</comment>
<accession>A0A1G7F037</accession>
<dbReference type="EMBL" id="FNAT01000003">
    <property type="protein sequence ID" value="SDE69264.1"/>
    <property type="molecule type" value="Genomic_DNA"/>
</dbReference>
<dbReference type="InterPro" id="IPR039901">
    <property type="entry name" value="Kdotransferase"/>
</dbReference>
<evidence type="ECO:0000256" key="3">
    <source>
        <dbReference type="ARBA" id="ARBA00012621"/>
    </source>
</evidence>
<organism evidence="10 11">
    <name type="scientific">Limimaricola pyoseonensis</name>
    <dbReference type="NCBI Taxonomy" id="521013"/>
    <lineage>
        <taxon>Bacteria</taxon>
        <taxon>Pseudomonadati</taxon>
        <taxon>Pseudomonadota</taxon>
        <taxon>Alphaproteobacteria</taxon>
        <taxon>Rhodobacterales</taxon>
        <taxon>Paracoccaceae</taxon>
        <taxon>Limimaricola</taxon>
    </lineage>
</organism>
<dbReference type="UniPathway" id="UPA00958"/>
<keyword evidence="5 8" id="KW-0808">Transferase</keyword>
<comment type="subcellular location">
    <subcellularLocation>
        <location evidence="8">Cell membrane</location>
    </subcellularLocation>
</comment>
<dbReference type="InterPro" id="IPR007507">
    <property type="entry name" value="Glycos_transf_N"/>
</dbReference>
<dbReference type="Pfam" id="PF04413">
    <property type="entry name" value="Glycos_transf_N"/>
    <property type="match status" value="1"/>
</dbReference>
<dbReference type="GO" id="GO:0009244">
    <property type="term" value="P:lipopolysaccharide core region biosynthetic process"/>
    <property type="evidence" value="ECO:0007669"/>
    <property type="project" value="UniProtKB-UniRule"/>
</dbReference>
<dbReference type="Gene3D" id="3.40.50.11720">
    <property type="entry name" value="3-Deoxy-D-manno-octulosonic-acid transferase, N-terminal domain"/>
    <property type="match status" value="1"/>
</dbReference>
<keyword evidence="8" id="KW-0472">Membrane</keyword>
<dbReference type="PANTHER" id="PTHR42755">
    <property type="entry name" value="3-DEOXY-MANNO-OCTULOSONATE CYTIDYLYLTRANSFERASE"/>
    <property type="match status" value="1"/>
</dbReference>